<name>A0A1R3IIJ9_9ROSI</name>
<accession>A0A1R3IIJ9</accession>
<gene>
    <name evidence="1" type="ORF">COLO4_23036</name>
</gene>
<evidence type="ECO:0000313" key="2">
    <source>
        <dbReference type="Proteomes" id="UP000187203"/>
    </source>
</evidence>
<dbReference type="Proteomes" id="UP000187203">
    <property type="component" value="Unassembled WGS sequence"/>
</dbReference>
<proteinExistence type="predicted"/>
<reference evidence="2" key="1">
    <citation type="submission" date="2013-09" db="EMBL/GenBank/DDBJ databases">
        <title>Corchorus olitorius genome sequencing.</title>
        <authorList>
            <person name="Alam M."/>
            <person name="Haque M.S."/>
            <person name="Islam M.S."/>
            <person name="Emdad E.M."/>
            <person name="Islam M.M."/>
            <person name="Ahmed B."/>
            <person name="Halim A."/>
            <person name="Hossen Q.M.M."/>
            <person name="Hossain M.Z."/>
            <person name="Ahmed R."/>
            <person name="Khan M.M."/>
            <person name="Islam R."/>
            <person name="Rashid M.M."/>
            <person name="Khan S.A."/>
            <person name="Rahman M.S."/>
            <person name="Alam M."/>
            <person name="Yahiya A.S."/>
            <person name="Khan M.S."/>
            <person name="Azam M.S."/>
            <person name="Haque T."/>
            <person name="Lashkar M.Z.H."/>
            <person name="Akhand A.I."/>
            <person name="Morshed G."/>
            <person name="Roy S."/>
            <person name="Uddin K.S."/>
            <person name="Rabeya T."/>
            <person name="Hossain A.S."/>
            <person name="Chowdhury A."/>
            <person name="Snigdha A.R."/>
            <person name="Mortoza M.S."/>
            <person name="Matin S.A."/>
            <person name="Hoque S.M.E."/>
            <person name="Islam M.K."/>
            <person name="Roy D.K."/>
            <person name="Haider R."/>
            <person name="Moosa M.M."/>
            <person name="Elias S.M."/>
            <person name="Hasan A.M."/>
            <person name="Jahan S."/>
            <person name="Shafiuddin M."/>
            <person name="Mahmood N."/>
            <person name="Shommy N.S."/>
        </authorList>
    </citation>
    <scope>NUCLEOTIDE SEQUENCE [LARGE SCALE GENOMIC DNA]</scope>
    <source>
        <strain evidence="2">cv. O-4</strain>
    </source>
</reference>
<dbReference type="EMBL" id="AWUE01018145">
    <property type="protein sequence ID" value="OMO82409.1"/>
    <property type="molecule type" value="Genomic_DNA"/>
</dbReference>
<evidence type="ECO:0000313" key="1">
    <source>
        <dbReference type="EMBL" id="OMO82409.1"/>
    </source>
</evidence>
<keyword evidence="2" id="KW-1185">Reference proteome</keyword>
<protein>
    <submittedName>
        <fullName evidence="1">F-box protein SKIP19</fullName>
    </submittedName>
</protein>
<sequence length="229" mass="26781">MSLPIDKKARMGLRRWEYLVGLRRWEDLDSKILKNIFNRTEEDDMDMVYASGIRVQHGMNKFASFLRRIMEGNDAHGNPLDRWRQSISKIIIPFKFAYILEDDLLRFIAKRTPAQIGKSYPYVEMIEQIGKSYPQLTSIEFCSCDHEEFCVDMKIAQAIVRSLPKLTTLRFQTVSLFKQAVAFISDNCPELKVIHCDDCFPRSSRFSPFIVRSYTFDCLPKGKGQDLEW</sequence>
<dbReference type="Gene3D" id="3.80.10.10">
    <property type="entry name" value="Ribonuclease Inhibitor"/>
    <property type="match status" value="1"/>
</dbReference>
<organism evidence="1 2">
    <name type="scientific">Corchorus olitorius</name>
    <dbReference type="NCBI Taxonomy" id="93759"/>
    <lineage>
        <taxon>Eukaryota</taxon>
        <taxon>Viridiplantae</taxon>
        <taxon>Streptophyta</taxon>
        <taxon>Embryophyta</taxon>
        <taxon>Tracheophyta</taxon>
        <taxon>Spermatophyta</taxon>
        <taxon>Magnoliopsida</taxon>
        <taxon>eudicotyledons</taxon>
        <taxon>Gunneridae</taxon>
        <taxon>Pentapetalae</taxon>
        <taxon>rosids</taxon>
        <taxon>malvids</taxon>
        <taxon>Malvales</taxon>
        <taxon>Malvaceae</taxon>
        <taxon>Grewioideae</taxon>
        <taxon>Apeibeae</taxon>
        <taxon>Corchorus</taxon>
    </lineage>
</organism>
<dbReference type="AlphaFoldDB" id="A0A1R3IIJ9"/>
<dbReference type="OrthoDB" id="1280644at2759"/>
<comment type="caution">
    <text evidence="1">The sequence shown here is derived from an EMBL/GenBank/DDBJ whole genome shotgun (WGS) entry which is preliminary data.</text>
</comment>
<dbReference type="InterPro" id="IPR032675">
    <property type="entry name" value="LRR_dom_sf"/>
</dbReference>